<accession>A0A6M8SSU3</accession>
<dbReference type="Pfam" id="PF16743">
    <property type="entry name" value="PliI"/>
    <property type="match status" value="1"/>
</dbReference>
<proteinExistence type="predicted"/>
<dbReference type="RefSeq" id="WP_173532930.1">
    <property type="nucleotide sequence ID" value="NZ_CP054143.1"/>
</dbReference>
<dbReference type="CDD" id="cd09632">
    <property type="entry name" value="PliI_like"/>
    <property type="match status" value="1"/>
</dbReference>
<organism evidence="1 2">
    <name type="scientific">Deefgea piscis</name>
    <dbReference type="NCBI Taxonomy" id="2739061"/>
    <lineage>
        <taxon>Bacteria</taxon>
        <taxon>Pseudomonadati</taxon>
        <taxon>Pseudomonadota</taxon>
        <taxon>Betaproteobacteria</taxon>
        <taxon>Neisseriales</taxon>
        <taxon>Chitinibacteraceae</taxon>
        <taxon>Deefgea</taxon>
    </lineage>
</organism>
<dbReference type="EMBL" id="CP054143">
    <property type="protein sequence ID" value="QKJ66426.1"/>
    <property type="molecule type" value="Genomic_DNA"/>
</dbReference>
<dbReference type="InterPro" id="IPR038643">
    <property type="entry name" value="PliI_sf"/>
</dbReference>
<keyword evidence="2" id="KW-1185">Reference proteome</keyword>
<name>A0A6M8SSU3_9NEIS</name>
<evidence type="ECO:0008006" key="3">
    <source>
        <dbReference type="Google" id="ProtNLM"/>
    </source>
</evidence>
<dbReference type="Proteomes" id="UP000504844">
    <property type="component" value="Chromosome"/>
</dbReference>
<sequence length="145" mass="15892">MQKKLLGILTYAFISMAYAEIPSRSIQLQLPNQQQIVVNEGELEPRSIGSYAIRLYAGGSSEFPFDVFLSGQIQPRDGSLARVINADINGDGIDEVMVVFRSAGSGGYLSADAFSWQNNQLQWLAAVKDLAPNAELIQAFAQHKK</sequence>
<dbReference type="AlphaFoldDB" id="A0A6M8SSU3"/>
<evidence type="ECO:0000313" key="1">
    <source>
        <dbReference type="EMBL" id="QKJ66426.1"/>
    </source>
</evidence>
<evidence type="ECO:0000313" key="2">
    <source>
        <dbReference type="Proteomes" id="UP000504844"/>
    </source>
</evidence>
<dbReference type="Gene3D" id="2.40.128.460">
    <property type="entry name" value="Periplasmic lysozyme inhibitor of I-type lysozyme"/>
    <property type="match status" value="1"/>
</dbReference>
<dbReference type="InterPro" id="IPR031948">
    <property type="entry name" value="PliI"/>
</dbReference>
<reference evidence="1 2" key="1">
    <citation type="submission" date="2020-05" db="EMBL/GenBank/DDBJ databases">
        <title>Complete genome sequence of Deefgea sp. D17.</title>
        <authorList>
            <person name="Bae J.-W."/>
            <person name="Han J.E."/>
        </authorList>
    </citation>
    <scope>NUCLEOTIDE SEQUENCE [LARGE SCALE GENOMIC DNA]</scope>
    <source>
        <strain evidence="1 2">D17</strain>
    </source>
</reference>
<dbReference type="KEGG" id="dee:HQN60_06800"/>
<gene>
    <name evidence="1" type="ORF">HQN60_06800</name>
</gene>
<protein>
    <recommendedName>
        <fullName evidence="3">VCBS repeat-containing protein</fullName>
    </recommendedName>
</protein>